<feature type="compositionally biased region" description="Low complexity" evidence="1">
    <location>
        <begin position="1"/>
        <end position="21"/>
    </location>
</feature>
<feature type="transmembrane region" description="Helical" evidence="2">
    <location>
        <begin position="177"/>
        <end position="195"/>
    </location>
</feature>
<evidence type="ECO:0000256" key="1">
    <source>
        <dbReference type="SAM" id="MobiDB-lite"/>
    </source>
</evidence>
<name>A0ABN2KCD2_9ACTN</name>
<feature type="transmembrane region" description="Helical" evidence="2">
    <location>
        <begin position="152"/>
        <end position="170"/>
    </location>
</feature>
<sequence length="811" mass="86153">MSTSTTGRTPGRATGRTARTLDTTEHRSRPLTAPSALLDLVALLAIGLVAASPLADAYGGWRWAAAVGGGLALGLVVALTSRLAQLGPWLTAGALVLVYLVVGPALATPDLAAGGVAPSPDAIRTLLSGVVDAWRDSLTLIAPLGSTGNVLIVPWVVGLVGGAVAGVLVWRSRWPGAAAVVVLGILGISVAFGTANAEHTTVRGIVLAVLLLMWIRWRSMSGSRAAWVRRGVLGALTLAIVAGAAVGATTLLDGDRREVLRDHVDPPFDPRDYPSPLSKFRAYTDQLNLKTTPMFQVDGVEGGTLVRVATMDYFDGIVWNVTGGAGSGDASGTFVRFRDEAASGDTTEVTVTIDQYTGVWVPSVGDSQSVTVRDVDGNVDADRSVNVLHNQPTGTVAQVGGVGPGTTYEFETVLPDAPSEEEIVDAARQQGVELEAPVGVPENLTKLVETWIGDAGGAGGDGATAQVLAQRFKDDGFYSDGKPSGYPSAAGHGVKRVSDLVERPRQMVGNDEQYASALGVALQNLQVPARVVIGAEVPASGAVTGDDMHAWVEVALDGLGWVPLTPTPPDDQILKEEQEEPDPVPQPYLPQPPQVPQEPGQADQAPPQGAGENTGFDLWGLILAILGVLWTIVKILLLLTPIWGLLLVKWWRRRRRRSAGDPVTRLSGGWREVTDRARDLGVRLPVSNTRHQNGLVLDGRFPEAGAPTLASVADRHVFAPGEPTPDEVDAYWSDVRTALARMRTSVPWWRRWVAVLSPASIPWRQLGRRVTSRARRLGASARRSAPARWVSDRAAARRRRQHTKDRKGTPS</sequence>
<evidence type="ECO:0000259" key="4">
    <source>
        <dbReference type="Pfam" id="PF11992"/>
    </source>
</evidence>
<gene>
    <name evidence="5" type="ORF">GCM10009710_35720</name>
</gene>
<keyword evidence="2" id="KW-0472">Membrane</keyword>
<dbReference type="PANTHER" id="PTHR42736:SF1">
    <property type="entry name" value="PROTEIN-GLUTAMINE GAMMA-GLUTAMYLTRANSFERASE"/>
    <property type="match status" value="1"/>
</dbReference>
<dbReference type="InterPro" id="IPR002931">
    <property type="entry name" value="Transglutaminase-like"/>
</dbReference>
<accession>A0ABN2KCD2</accession>
<feature type="transmembrane region" description="Helical" evidence="2">
    <location>
        <begin position="201"/>
        <end position="219"/>
    </location>
</feature>
<evidence type="ECO:0000256" key="2">
    <source>
        <dbReference type="SAM" id="Phobius"/>
    </source>
</evidence>
<dbReference type="InterPro" id="IPR021878">
    <property type="entry name" value="TgpA_N"/>
</dbReference>
<dbReference type="Pfam" id="PF01841">
    <property type="entry name" value="Transglut_core"/>
    <property type="match status" value="1"/>
</dbReference>
<dbReference type="SUPFAM" id="SSF54001">
    <property type="entry name" value="Cysteine proteinases"/>
    <property type="match status" value="1"/>
</dbReference>
<feature type="transmembrane region" description="Helical" evidence="2">
    <location>
        <begin position="61"/>
        <end position="79"/>
    </location>
</feature>
<proteinExistence type="predicted"/>
<keyword evidence="2" id="KW-1133">Transmembrane helix</keyword>
<organism evidence="5 6">
    <name type="scientific">Aeromicrobium alkaliterrae</name>
    <dbReference type="NCBI Taxonomy" id="302168"/>
    <lineage>
        <taxon>Bacteria</taxon>
        <taxon>Bacillati</taxon>
        <taxon>Actinomycetota</taxon>
        <taxon>Actinomycetes</taxon>
        <taxon>Propionibacteriales</taxon>
        <taxon>Nocardioidaceae</taxon>
        <taxon>Aeromicrobium</taxon>
    </lineage>
</organism>
<comment type="caution">
    <text evidence="5">The sequence shown here is derived from an EMBL/GenBank/DDBJ whole genome shotgun (WGS) entry which is preliminary data.</text>
</comment>
<feature type="transmembrane region" description="Helical" evidence="2">
    <location>
        <begin position="618"/>
        <end position="648"/>
    </location>
</feature>
<keyword evidence="6" id="KW-1185">Reference proteome</keyword>
<feature type="compositionally biased region" description="Pro residues" evidence="1">
    <location>
        <begin position="583"/>
        <end position="596"/>
    </location>
</feature>
<dbReference type="EMBL" id="BAAAME010000010">
    <property type="protein sequence ID" value="GAA1752901.1"/>
    <property type="molecule type" value="Genomic_DNA"/>
</dbReference>
<feature type="compositionally biased region" description="Basic residues" evidence="1">
    <location>
        <begin position="796"/>
        <end position="805"/>
    </location>
</feature>
<dbReference type="PANTHER" id="PTHR42736">
    <property type="entry name" value="PROTEIN-GLUTAMINE GAMMA-GLUTAMYLTRANSFERASE"/>
    <property type="match status" value="1"/>
</dbReference>
<dbReference type="Pfam" id="PF11992">
    <property type="entry name" value="TgpA_N"/>
    <property type="match status" value="1"/>
</dbReference>
<feature type="region of interest" description="Disordered" evidence="1">
    <location>
        <begin position="775"/>
        <end position="811"/>
    </location>
</feature>
<keyword evidence="2" id="KW-0812">Transmembrane</keyword>
<feature type="region of interest" description="Disordered" evidence="1">
    <location>
        <begin position="566"/>
        <end position="610"/>
    </location>
</feature>
<feature type="transmembrane region" description="Helical" evidence="2">
    <location>
        <begin position="36"/>
        <end position="55"/>
    </location>
</feature>
<dbReference type="InterPro" id="IPR038765">
    <property type="entry name" value="Papain-like_cys_pep_sf"/>
</dbReference>
<evidence type="ECO:0000313" key="6">
    <source>
        <dbReference type="Proteomes" id="UP001501057"/>
    </source>
</evidence>
<feature type="transmembrane region" description="Helical" evidence="2">
    <location>
        <begin position="231"/>
        <end position="252"/>
    </location>
</feature>
<evidence type="ECO:0000259" key="3">
    <source>
        <dbReference type="Pfam" id="PF01841"/>
    </source>
</evidence>
<feature type="domain" description="Transglutaminase-like" evidence="3">
    <location>
        <begin position="488"/>
        <end position="566"/>
    </location>
</feature>
<dbReference type="RefSeq" id="WP_344204057.1">
    <property type="nucleotide sequence ID" value="NZ_BAAAME010000010.1"/>
</dbReference>
<evidence type="ECO:0000313" key="5">
    <source>
        <dbReference type="EMBL" id="GAA1752901.1"/>
    </source>
</evidence>
<reference evidence="5 6" key="1">
    <citation type="journal article" date="2019" name="Int. J. Syst. Evol. Microbiol.">
        <title>The Global Catalogue of Microorganisms (GCM) 10K type strain sequencing project: providing services to taxonomists for standard genome sequencing and annotation.</title>
        <authorList>
            <consortium name="The Broad Institute Genomics Platform"/>
            <consortium name="The Broad Institute Genome Sequencing Center for Infectious Disease"/>
            <person name="Wu L."/>
            <person name="Ma J."/>
        </authorList>
    </citation>
    <scope>NUCLEOTIDE SEQUENCE [LARGE SCALE GENOMIC DNA]</scope>
    <source>
        <strain evidence="5 6">JCM 13518</strain>
    </source>
</reference>
<feature type="transmembrane region" description="Helical" evidence="2">
    <location>
        <begin position="86"/>
        <end position="107"/>
    </location>
</feature>
<dbReference type="Gene3D" id="3.10.620.30">
    <property type="match status" value="1"/>
</dbReference>
<feature type="domain" description="Protein-glutamine gamma-glutamyltransferase TgpA N-terminal" evidence="4">
    <location>
        <begin position="43"/>
        <end position="416"/>
    </location>
</feature>
<protein>
    <submittedName>
        <fullName evidence="5">Transglutaminase-like domain-containing protein</fullName>
    </submittedName>
</protein>
<feature type="region of interest" description="Disordered" evidence="1">
    <location>
        <begin position="1"/>
        <end position="28"/>
    </location>
</feature>
<feature type="compositionally biased region" description="Low complexity" evidence="1">
    <location>
        <begin position="777"/>
        <end position="788"/>
    </location>
</feature>
<dbReference type="InterPro" id="IPR052901">
    <property type="entry name" value="Bact_TGase-like"/>
</dbReference>
<dbReference type="Proteomes" id="UP001501057">
    <property type="component" value="Unassembled WGS sequence"/>
</dbReference>